<proteinExistence type="predicted"/>
<dbReference type="AlphaFoldDB" id="A5G5R1"/>
<dbReference type="HOGENOM" id="CLU_088365_0_3_7"/>
<dbReference type="InterPro" id="IPR009327">
    <property type="entry name" value="Cupin_DUF985"/>
</dbReference>
<dbReference type="Gene3D" id="2.60.120.10">
    <property type="entry name" value="Jelly Rolls"/>
    <property type="match status" value="1"/>
</dbReference>
<feature type="domain" description="DUF985" evidence="1">
    <location>
        <begin position="19"/>
        <end position="148"/>
    </location>
</feature>
<evidence type="ECO:0000313" key="2">
    <source>
        <dbReference type="EMBL" id="ABQ27129.1"/>
    </source>
</evidence>
<dbReference type="InterPro" id="IPR039935">
    <property type="entry name" value="YML079W-like"/>
</dbReference>
<dbReference type="InterPro" id="IPR011051">
    <property type="entry name" value="RmlC_Cupin_sf"/>
</dbReference>
<dbReference type="PANTHER" id="PTHR33387">
    <property type="entry name" value="RMLC-LIKE JELLY ROLL FOLD PROTEIN"/>
    <property type="match status" value="1"/>
</dbReference>
<dbReference type="KEGG" id="gur:Gura_2957"/>
<accession>A5G5R1</accession>
<evidence type="ECO:0000313" key="3">
    <source>
        <dbReference type="Proteomes" id="UP000006695"/>
    </source>
</evidence>
<gene>
    <name evidence="2" type="ordered locus">Gura_2957</name>
</gene>
<dbReference type="EMBL" id="CP000698">
    <property type="protein sequence ID" value="ABQ27129.1"/>
    <property type="molecule type" value="Genomic_DNA"/>
</dbReference>
<name>A5G5R1_GEOUR</name>
<dbReference type="PANTHER" id="PTHR33387:SF3">
    <property type="entry name" value="DUF985 DOMAIN-CONTAINING PROTEIN"/>
    <property type="match status" value="1"/>
</dbReference>
<dbReference type="Pfam" id="PF06172">
    <property type="entry name" value="Cupin_5"/>
    <property type="match status" value="1"/>
</dbReference>
<sequence>MFYIYANSIREDPKVTFESLIARYGLLPHPEGGWYREIHRSSRSLGLLPGYPGERVAMTAIYFLLAKEDFSAFHRVRSEETWIHLAGAPLELVLLEDSPRLLRLTQAGDDGEPFMVVPPGVLQAARSLGDFTMATCLVAPGFDFADFTIPSRSELLAAYPRFTEVVRRFTR</sequence>
<dbReference type="InterPro" id="IPR014710">
    <property type="entry name" value="RmlC-like_jellyroll"/>
</dbReference>
<reference evidence="2 3" key="1">
    <citation type="submission" date="2007-05" db="EMBL/GenBank/DDBJ databases">
        <title>Complete sequence of Geobacter uraniireducens Rf4.</title>
        <authorList>
            <consortium name="US DOE Joint Genome Institute"/>
            <person name="Copeland A."/>
            <person name="Lucas S."/>
            <person name="Lapidus A."/>
            <person name="Barry K."/>
            <person name="Detter J.C."/>
            <person name="Glavina del Rio T."/>
            <person name="Hammon N."/>
            <person name="Israni S."/>
            <person name="Dalin E."/>
            <person name="Tice H."/>
            <person name="Pitluck S."/>
            <person name="Chertkov O."/>
            <person name="Brettin T."/>
            <person name="Bruce D."/>
            <person name="Han C."/>
            <person name="Schmutz J."/>
            <person name="Larimer F."/>
            <person name="Land M."/>
            <person name="Hauser L."/>
            <person name="Kyrpides N."/>
            <person name="Mikhailova N."/>
            <person name="Shelobolina E."/>
            <person name="Aklujkar M."/>
            <person name="Lovley D."/>
            <person name="Richardson P."/>
        </authorList>
    </citation>
    <scope>NUCLEOTIDE SEQUENCE [LARGE SCALE GENOMIC DNA]</scope>
    <source>
        <strain evidence="2 3">Rf4</strain>
    </source>
</reference>
<dbReference type="CDD" id="cd06121">
    <property type="entry name" value="cupin_YML079wp"/>
    <property type="match status" value="1"/>
</dbReference>
<dbReference type="Proteomes" id="UP000006695">
    <property type="component" value="Chromosome"/>
</dbReference>
<keyword evidence="3" id="KW-1185">Reference proteome</keyword>
<evidence type="ECO:0000259" key="1">
    <source>
        <dbReference type="Pfam" id="PF06172"/>
    </source>
</evidence>
<dbReference type="STRING" id="351605.Gura_2957"/>
<protein>
    <recommendedName>
        <fullName evidence="1">DUF985 domain-containing protein</fullName>
    </recommendedName>
</protein>
<dbReference type="SUPFAM" id="SSF51182">
    <property type="entry name" value="RmlC-like cupins"/>
    <property type="match status" value="1"/>
</dbReference>
<organism evidence="2 3">
    <name type="scientific">Geotalea uraniireducens (strain Rf4)</name>
    <name type="common">Geobacter uraniireducens</name>
    <dbReference type="NCBI Taxonomy" id="351605"/>
    <lineage>
        <taxon>Bacteria</taxon>
        <taxon>Pseudomonadati</taxon>
        <taxon>Thermodesulfobacteriota</taxon>
        <taxon>Desulfuromonadia</taxon>
        <taxon>Geobacterales</taxon>
        <taxon>Geobacteraceae</taxon>
        <taxon>Geotalea</taxon>
    </lineage>
</organism>